<dbReference type="InterPro" id="IPR001543">
    <property type="entry name" value="FliN-like_C"/>
</dbReference>
<name>A0A756YCX7_SALER</name>
<proteinExistence type="inferred from homology"/>
<dbReference type="InterPro" id="IPR001689">
    <property type="entry name" value="Flag_FliM"/>
</dbReference>
<accession>A0A756YCX7</accession>
<evidence type="ECO:0000256" key="7">
    <source>
        <dbReference type="ARBA" id="ARBA00023136"/>
    </source>
</evidence>
<dbReference type="GO" id="GO:0050918">
    <property type="term" value="P:positive chemotaxis"/>
    <property type="evidence" value="ECO:0007669"/>
    <property type="project" value="TreeGrafter"/>
</dbReference>
<comment type="subcellular location">
    <subcellularLocation>
        <location evidence="11">Cell inner membrane</location>
        <topology evidence="11">Peripheral membrane protein</topology>
    </subcellularLocation>
    <subcellularLocation>
        <location evidence="11">Bacterial flagellum basal body</location>
    </subcellularLocation>
</comment>
<reference evidence="14" key="1">
    <citation type="journal article" date="2018" name="Genome Biol.">
        <title>SKESA: strategic k-mer extension for scrupulous assemblies.</title>
        <authorList>
            <person name="Souvorov A."/>
            <person name="Agarwala R."/>
            <person name="Lipman D.J."/>
        </authorList>
    </citation>
    <scope>NUCLEOTIDE SEQUENCE</scope>
    <source>
        <strain evidence="14">MA.CK_97/00011857</strain>
    </source>
</reference>
<dbReference type="AlphaFoldDB" id="A0A756YCX7"/>
<dbReference type="SUPFAM" id="SSF103039">
    <property type="entry name" value="CheC-like"/>
    <property type="match status" value="1"/>
</dbReference>
<dbReference type="GO" id="GO:0009425">
    <property type="term" value="C:bacterial-type flagellum basal body"/>
    <property type="evidence" value="ECO:0007669"/>
    <property type="project" value="UniProtKB-SubCell"/>
</dbReference>
<comment type="caution">
    <text evidence="14">The sequence shown here is derived from an EMBL/GenBank/DDBJ whole genome shotgun (WGS) entry which is preliminary data.</text>
</comment>
<organism evidence="14">
    <name type="scientific">Salmonella enterica</name>
    <name type="common">Salmonella choleraesuis</name>
    <dbReference type="NCBI Taxonomy" id="28901"/>
    <lineage>
        <taxon>Bacteria</taxon>
        <taxon>Pseudomonadati</taxon>
        <taxon>Pseudomonadota</taxon>
        <taxon>Gammaproteobacteria</taxon>
        <taxon>Enterobacterales</taxon>
        <taxon>Enterobacteriaceae</taxon>
        <taxon>Salmonella</taxon>
    </lineage>
</organism>
<sequence>MSDEKTSSLDEISELSECNDAKSGSRTDNNEVRPYDPHVQRRVINERLSTLEFINERFARQFRIGAFNILHRSLDVTAGNIRIQPYHEFARSLPAMTNLNLVYMSPLRGTALFVFSPNLIYTLVDTLFGGSGRFHVRAENKAFTPTEQRIIQRMLSVALEAYDYAWSSTFSLKTEYIRSELLVKFTNITSSPNDIVITTPFYVELGSEHTELTICIPFSVIEPLRERLTNPPQENEREPDNKWNGSLKSQIRDAEVELVANFADISMRLSQVMNLKPQDILFLEKPRSLTAVVDGVPVLSGTYGRTGKQYALRVESLYNSALHSLNKEGAYE</sequence>
<keyword evidence="6 11" id="KW-0283">Flagellar rotation</keyword>
<dbReference type="GO" id="GO:0071978">
    <property type="term" value="P:bacterial-type flagellum-dependent swarming motility"/>
    <property type="evidence" value="ECO:0007669"/>
    <property type="project" value="TreeGrafter"/>
</dbReference>
<evidence type="ECO:0000256" key="8">
    <source>
        <dbReference type="ARBA" id="ARBA00023143"/>
    </source>
</evidence>
<dbReference type="PANTHER" id="PTHR30034:SF3">
    <property type="entry name" value="FLAGELLAR MOTOR SWITCH PROTEIN FLIM"/>
    <property type="match status" value="1"/>
</dbReference>
<evidence type="ECO:0000256" key="12">
    <source>
        <dbReference type="SAM" id="MobiDB-lite"/>
    </source>
</evidence>
<dbReference type="InterPro" id="IPR036429">
    <property type="entry name" value="SpoA-like_sf"/>
</dbReference>
<evidence type="ECO:0000256" key="6">
    <source>
        <dbReference type="ARBA" id="ARBA00022779"/>
    </source>
</evidence>
<dbReference type="EMBL" id="DAAXCJ010000012">
    <property type="protein sequence ID" value="HAG0390723.1"/>
    <property type="molecule type" value="Genomic_DNA"/>
</dbReference>
<feature type="domain" description="Flagellar motor switch protein FliN-like C-terminal" evidence="13">
    <location>
        <begin position="250"/>
        <end position="317"/>
    </location>
</feature>
<evidence type="ECO:0000256" key="9">
    <source>
        <dbReference type="ARBA" id="ARBA00025044"/>
    </source>
</evidence>
<dbReference type="PANTHER" id="PTHR30034">
    <property type="entry name" value="FLAGELLAR MOTOR SWITCH PROTEIN FLIM"/>
    <property type="match status" value="1"/>
</dbReference>
<reference evidence="14" key="2">
    <citation type="submission" date="2020-02" db="EMBL/GenBank/DDBJ databases">
        <authorList>
            <consortium name="NCBI Pathogen Detection Project"/>
        </authorList>
    </citation>
    <scope>NUCLEOTIDE SEQUENCE</scope>
    <source>
        <strain evidence="14">MA.CK_97/00011857</strain>
    </source>
</reference>
<evidence type="ECO:0000256" key="1">
    <source>
        <dbReference type="ARBA" id="ARBA00011049"/>
    </source>
</evidence>
<dbReference type="CDD" id="cd17908">
    <property type="entry name" value="FliM"/>
    <property type="match status" value="1"/>
</dbReference>
<dbReference type="GO" id="GO:0005886">
    <property type="term" value="C:plasma membrane"/>
    <property type="evidence" value="ECO:0007669"/>
    <property type="project" value="UniProtKB-SubCell"/>
</dbReference>
<evidence type="ECO:0000256" key="5">
    <source>
        <dbReference type="ARBA" id="ARBA00022519"/>
    </source>
</evidence>
<keyword evidence="3 11" id="KW-1003">Cell membrane</keyword>
<evidence type="ECO:0000313" key="14">
    <source>
        <dbReference type="EMBL" id="HAG0390723.1"/>
    </source>
</evidence>
<dbReference type="PRINTS" id="PR00955">
    <property type="entry name" value="FLGMOTORFLIM"/>
</dbReference>
<evidence type="ECO:0000256" key="2">
    <source>
        <dbReference type="ARBA" id="ARBA00021898"/>
    </source>
</evidence>
<evidence type="ECO:0000256" key="11">
    <source>
        <dbReference type="PIRNR" id="PIRNR002888"/>
    </source>
</evidence>
<comment type="similarity">
    <text evidence="1 11">Belongs to the FliM family.</text>
</comment>
<dbReference type="GO" id="GO:0003774">
    <property type="term" value="F:cytoskeletal motor activity"/>
    <property type="evidence" value="ECO:0007669"/>
    <property type="project" value="InterPro"/>
</dbReference>
<keyword evidence="4 11" id="KW-0145">Chemotaxis</keyword>
<evidence type="ECO:0000259" key="13">
    <source>
        <dbReference type="Pfam" id="PF01052"/>
    </source>
</evidence>
<dbReference type="PIRSF" id="PIRSF002888">
    <property type="entry name" value="FliM"/>
    <property type="match status" value="1"/>
</dbReference>
<dbReference type="Pfam" id="PF02154">
    <property type="entry name" value="FliM"/>
    <property type="match status" value="1"/>
</dbReference>
<keyword evidence="14" id="KW-0969">Cilium</keyword>
<feature type="compositionally biased region" description="Basic and acidic residues" evidence="12">
    <location>
        <begin position="19"/>
        <end position="34"/>
    </location>
</feature>
<dbReference type="Gene3D" id="2.30.330.10">
    <property type="entry name" value="SpoA-like"/>
    <property type="match status" value="1"/>
</dbReference>
<feature type="region of interest" description="Disordered" evidence="12">
    <location>
        <begin position="1"/>
        <end position="34"/>
    </location>
</feature>
<keyword evidence="8 11" id="KW-0975">Bacterial flagellum</keyword>
<evidence type="ECO:0000256" key="10">
    <source>
        <dbReference type="NCBIfam" id="TIGR01397"/>
    </source>
</evidence>
<dbReference type="InterPro" id="IPR028976">
    <property type="entry name" value="CheC-like_sf"/>
</dbReference>
<dbReference type="SUPFAM" id="SSF101801">
    <property type="entry name" value="Surface presentation of antigens (SPOA)"/>
    <property type="match status" value="1"/>
</dbReference>
<protein>
    <recommendedName>
        <fullName evidence="2 10">Flagellar motor switch protein FliM</fullName>
    </recommendedName>
</protein>
<keyword evidence="14" id="KW-0966">Cell projection</keyword>
<evidence type="ECO:0000256" key="4">
    <source>
        <dbReference type="ARBA" id="ARBA00022500"/>
    </source>
</evidence>
<comment type="function">
    <text evidence="9 11">FliM is one of three proteins (FliG, FliN, FliM) that forms the rotor-mounted switch complex (C ring), located at the base of the basal body. This complex interacts with the CheY and CheZ chemotaxis proteins, in addition to contacting components of the motor that determine the direction of flagellar rotation.</text>
</comment>
<dbReference type="NCBIfam" id="TIGR01397">
    <property type="entry name" value="fliM_switch"/>
    <property type="match status" value="1"/>
</dbReference>
<dbReference type="Pfam" id="PF01052">
    <property type="entry name" value="FliMN_C"/>
    <property type="match status" value="1"/>
</dbReference>
<keyword evidence="14" id="KW-0282">Flagellum</keyword>
<keyword evidence="7 11" id="KW-0472">Membrane</keyword>
<keyword evidence="5 11" id="KW-0997">Cell inner membrane</keyword>
<evidence type="ECO:0000256" key="3">
    <source>
        <dbReference type="ARBA" id="ARBA00022475"/>
    </source>
</evidence>
<gene>
    <name evidence="14" type="primary">fliM</name>
    <name evidence="14" type="ORF">G8S59_004019</name>
</gene>
<dbReference type="Gene3D" id="3.40.1550.10">
    <property type="entry name" value="CheC-like"/>
    <property type="match status" value="1"/>
</dbReference>